<dbReference type="Pfam" id="PF02518">
    <property type="entry name" value="HATPase_c"/>
    <property type="match status" value="1"/>
</dbReference>
<dbReference type="InterPro" id="IPR005467">
    <property type="entry name" value="His_kinase_dom"/>
</dbReference>
<evidence type="ECO:0000259" key="8">
    <source>
        <dbReference type="PROSITE" id="PS50113"/>
    </source>
</evidence>
<evidence type="ECO:0000256" key="4">
    <source>
        <dbReference type="ARBA" id="ARBA00022679"/>
    </source>
</evidence>
<evidence type="ECO:0000256" key="3">
    <source>
        <dbReference type="ARBA" id="ARBA00022553"/>
    </source>
</evidence>
<dbReference type="PROSITE" id="PS50113">
    <property type="entry name" value="PAC"/>
    <property type="match status" value="1"/>
</dbReference>
<dbReference type="InterPro" id="IPR001610">
    <property type="entry name" value="PAC"/>
</dbReference>
<dbReference type="NCBIfam" id="TIGR00229">
    <property type="entry name" value="sensory_box"/>
    <property type="match status" value="2"/>
</dbReference>
<reference evidence="9 10" key="1">
    <citation type="journal article" date="2022" name="Syst. Appl. Microbiol.">
        <title>Natronocalculus amylovorans gen. nov., sp. nov., and Natranaeroarchaeum aerophilus sp. nov., dominant culturable amylolytic natronoarchaea from hypersaline soda lakes in southwestern Siberia.</title>
        <authorList>
            <person name="Sorokin D.Y."/>
            <person name="Elcheninov A.G."/>
            <person name="Khizhniak T.V."/>
            <person name="Koenen M."/>
            <person name="Bale N.J."/>
            <person name="Damste J.S.S."/>
            <person name="Kublanov I.V."/>
        </authorList>
    </citation>
    <scope>NUCLEOTIDE SEQUENCE [LARGE SCALE GENOMIC DNA]</scope>
    <source>
        <strain evidence="9 10">AArc-St1-1</strain>
    </source>
</reference>
<keyword evidence="4" id="KW-0808">Transferase</keyword>
<dbReference type="PROSITE" id="PS50109">
    <property type="entry name" value="HIS_KIN"/>
    <property type="match status" value="1"/>
</dbReference>
<name>A0AAE3FT55_9EURY</name>
<dbReference type="PROSITE" id="PS50112">
    <property type="entry name" value="PAS"/>
    <property type="match status" value="2"/>
</dbReference>
<dbReference type="GO" id="GO:0004673">
    <property type="term" value="F:protein histidine kinase activity"/>
    <property type="evidence" value="ECO:0007669"/>
    <property type="project" value="UniProtKB-EC"/>
</dbReference>
<dbReference type="InterPro" id="IPR000700">
    <property type="entry name" value="PAS-assoc_C"/>
</dbReference>
<evidence type="ECO:0000256" key="1">
    <source>
        <dbReference type="ARBA" id="ARBA00000085"/>
    </source>
</evidence>
<dbReference type="SUPFAM" id="SSF55785">
    <property type="entry name" value="PYP-like sensor domain (PAS domain)"/>
    <property type="match status" value="2"/>
</dbReference>
<evidence type="ECO:0000313" key="9">
    <source>
        <dbReference type="EMBL" id="MCL9814473.1"/>
    </source>
</evidence>
<protein>
    <recommendedName>
        <fullName evidence="2">histidine kinase</fullName>
        <ecNumber evidence="2">2.7.13.3</ecNumber>
    </recommendedName>
</protein>
<dbReference type="InterPro" id="IPR003594">
    <property type="entry name" value="HATPase_dom"/>
</dbReference>
<dbReference type="InterPro" id="IPR036890">
    <property type="entry name" value="HATPase_C_sf"/>
</dbReference>
<dbReference type="Gene3D" id="3.30.565.10">
    <property type="entry name" value="Histidine kinase-like ATPase, C-terminal domain"/>
    <property type="match status" value="1"/>
</dbReference>
<feature type="domain" description="PAS" evidence="7">
    <location>
        <begin position="131"/>
        <end position="204"/>
    </location>
</feature>
<comment type="catalytic activity">
    <reaction evidence="1">
        <text>ATP + protein L-histidine = ADP + protein N-phospho-L-histidine.</text>
        <dbReference type="EC" id="2.7.13.3"/>
    </reaction>
</comment>
<dbReference type="AlphaFoldDB" id="A0AAE3FT55"/>
<feature type="domain" description="PAC" evidence="8">
    <location>
        <begin position="206"/>
        <end position="257"/>
    </location>
</feature>
<dbReference type="SMART" id="SM00091">
    <property type="entry name" value="PAS"/>
    <property type="match status" value="2"/>
</dbReference>
<dbReference type="InterPro" id="IPR035965">
    <property type="entry name" value="PAS-like_dom_sf"/>
</dbReference>
<dbReference type="Gene3D" id="3.30.450.20">
    <property type="entry name" value="PAS domain"/>
    <property type="match status" value="2"/>
</dbReference>
<dbReference type="EMBL" id="JAKRVY010000007">
    <property type="protein sequence ID" value="MCL9814473.1"/>
    <property type="molecule type" value="Genomic_DNA"/>
</dbReference>
<dbReference type="SMART" id="SM00387">
    <property type="entry name" value="HATPase_c"/>
    <property type="match status" value="1"/>
</dbReference>
<dbReference type="SMART" id="SM00086">
    <property type="entry name" value="PAC"/>
    <property type="match status" value="2"/>
</dbReference>
<evidence type="ECO:0000313" key="10">
    <source>
        <dbReference type="Proteomes" id="UP001202674"/>
    </source>
</evidence>
<dbReference type="InterPro" id="IPR000014">
    <property type="entry name" value="PAS"/>
</dbReference>
<organism evidence="9 10">
    <name type="scientific">Natranaeroarchaeum aerophilus</name>
    <dbReference type="NCBI Taxonomy" id="2917711"/>
    <lineage>
        <taxon>Archaea</taxon>
        <taxon>Methanobacteriati</taxon>
        <taxon>Methanobacteriota</taxon>
        <taxon>Stenosarchaea group</taxon>
        <taxon>Halobacteria</taxon>
        <taxon>Halobacteriales</taxon>
        <taxon>Natronoarchaeaceae</taxon>
        <taxon>Natranaeroarchaeum</taxon>
    </lineage>
</organism>
<feature type="domain" description="Histidine kinase" evidence="6">
    <location>
        <begin position="261"/>
        <end position="465"/>
    </location>
</feature>
<gene>
    <name evidence="9" type="ORF">AArcSt11_12515</name>
</gene>
<keyword evidence="5" id="KW-0418">Kinase</keyword>
<dbReference type="EC" id="2.7.13.3" evidence="2"/>
<dbReference type="InterPro" id="IPR052162">
    <property type="entry name" value="Sensor_kinase/Photoreceptor"/>
</dbReference>
<evidence type="ECO:0000259" key="7">
    <source>
        <dbReference type="PROSITE" id="PS50112"/>
    </source>
</evidence>
<dbReference type="PANTHER" id="PTHR43304:SF1">
    <property type="entry name" value="PAC DOMAIN-CONTAINING PROTEIN"/>
    <property type="match status" value="1"/>
</dbReference>
<comment type="caution">
    <text evidence="9">The sequence shown here is derived from an EMBL/GenBank/DDBJ whole genome shotgun (WGS) entry which is preliminary data.</text>
</comment>
<keyword evidence="10" id="KW-1185">Reference proteome</keyword>
<dbReference type="SUPFAM" id="SSF55874">
    <property type="entry name" value="ATPase domain of HSP90 chaperone/DNA topoisomerase II/histidine kinase"/>
    <property type="match status" value="1"/>
</dbReference>
<proteinExistence type="predicted"/>
<dbReference type="InterPro" id="IPR013655">
    <property type="entry name" value="PAS_fold_3"/>
</dbReference>
<dbReference type="CDD" id="cd00130">
    <property type="entry name" value="PAS"/>
    <property type="match status" value="2"/>
</dbReference>
<dbReference type="PANTHER" id="PTHR43304">
    <property type="entry name" value="PHYTOCHROME-LIKE PROTEIN CPH1"/>
    <property type="match status" value="1"/>
</dbReference>
<evidence type="ECO:0000256" key="5">
    <source>
        <dbReference type="ARBA" id="ARBA00022777"/>
    </source>
</evidence>
<evidence type="ECO:0000259" key="6">
    <source>
        <dbReference type="PROSITE" id="PS50109"/>
    </source>
</evidence>
<accession>A0AAE3FT55</accession>
<dbReference type="Pfam" id="PF08447">
    <property type="entry name" value="PAS_3"/>
    <property type="match status" value="2"/>
</dbReference>
<dbReference type="RefSeq" id="WP_250597501.1">
    <property type="nucleotide sequence ID" value="NZ_JAKRVY010000007.1"/>
</dbReference>
<dbReference type="Proteomes" id="UP001202674">
    <property type="component" value="Unassembled WGS sequence"/>
</dbReference>
<evidence type="ECO:0000256" key="2">
    <source>
        <dbReference type="ARBA" id="ARBA00012438"/>
    </source>
</evidence>
<sequence>MRRSLDSSDQSLLAYTQDKVSLVDESGEFRYVNEAAGRILGYDPETLVGENAFELMHPDDREACRDCFDRVITSDEPTTETTRYRFRAADDSWVWMESRFSNITDDDLGGYVVSSRDVTETVRAEQKRDTAESRLQEIATTISDPVWMYSGDWTELLFISPAYEEIYGQSIETLREDPLAFLDTVHPDDVPCVEDAMGRMAEGESVNVEYRVNAEADYDTYVWVQGEPIVEDGEVHRIVGFTRDITDRHRRERQLTVMDNLLRHNLRNDLSVILGKANQIEQSGDEEMAGHAAIIRQFGTDLLATAEKQRAIIDLLTGIQRPGTIDVAETAEQAARNVSERYPAAAVRISTPGSIEAQGLAELQAAFVELLENALEHTESGDSAVDVEIRVEGDDVLVRFTDDCPPIPDEEYRVLTGEKEMTEVYHSTGLGLWLVYWAVDLSGGQVTFSRAADGNEITIQLPRAADDSM</sequence>
<feature type="domain" description="PAS" evidence="7">
    <location>
        <begin position="1"/>
        <end position="75"/>
    </location>
</feature>
<keyword evidence="3" id="KW-0597">Phosphoprotein</keyword>